<dbReference type="AlphaFoldDB" id="A0A845F1A3"/>
<sequence length="148" mass="16711">MIVKFLASFSFLVMAVLFAGVLSKVSSVVETRFLRKLSAREQRIILIGGTVFLESCLVMLLAKASEWSYIDSLFVASLLLLALIWLPAYFRPYQENASRTIGRFHRGLHSGEIDIHKSGSRHPFFIGTLIFCTVGLLTVFAYYFSYVT</sequence>
<keyword evidence="1" id="KW-1133">Transmembrane helix</keyword>
<feature type="transmembrane region" description="Helical" evidence="1">
    <location>
        <begin position="44"/>
        <end position="62"/>
    </location>
</feature>
<organism evidence="2 3">
    <name type="scientific">Guptibacillus hwajinpoensis</name>
    <dbReference type="NCBI Taxonomy" id="208199"/>
    <lineage>
        <taxon>Bacteria</taxon>
        <taxon>Bacillati</taxon>
        <taxon>Bacillota</taxon>
        <taxon>Bacilli</taxon>
        <taxon>Bacillales</taxon>
        <taxon>Guptibacillaceae</taxon>
        <taxon>Guptibacillus</taxon>
    </lineage>
</organism>
<dbReference type="EMBL" id="WMEY01000004">
    <property type="protein sequence ID" value="MYL64569.1"/>
    <property type="molecule type" value="Genomic_DNA"/>
</dbReference>
<feature type="transmembrane region" description="Helical" evidence="1">
    <location>
        <begin position="6"/>
        <end position="23"/>
    </location>
</feature>
<comment type="caution">
    <text evidence="2">The sequence shown here is derived from an EMBL/GenBank/DDBJ whole genome shotgun (WGS) entry which is preliminary data.</text>
</comment>
<feature type="transmembrane region" description="Helical" evidence="1">
    <location>
        <begin position="124"/>
        <end position="144"/>
    </location>
</feature>
<accession>A0A845F1A3</accession>
<protein>
    <submittedName>
        <fullName evidence="2">Uncharacterized protein</fullName>
    </submittedName>
</protein>
<evidence type="ECO:0000313" key="3">
    <source>
        <dbReference type="Proteomes" id="UP000447833"/>
    </source>
</evidence>
<reference evidence="2 3" key="1">
    <citation type="submission" date="2019-11" db="EMBL/GenBank/DDBJ databases">
        <title>Genome sequences of 17 halophilic strains isolated from different environments.</title>
        <authorList>
            <person name="Furrow R.E."/>
        </authorList>
    </citation>
    <scope>NUCLEOTIDE SEQUENCE [LARGE SCALE GENOMIC DNA]</scope>
    <source>
        <strain evidence="2 3">22506_14_FS</strain>
    </source>
</reference>
<evidence type="ECO:0000313" key="2">
    <source>
        <dbReference type="EMBL" id="MYL64569.1"/>
    </source>
</evidence>
<feature type="transmembrane region" description="Helical" evidence="1">
    <location>
        <begin position="68"/>
        <end position="90"/>
    </location>
</feature>
<keyword evidence="1" id="KW-0812">Transmembrane</keyword>
<evidence type="ECO:0000256" key="1">
    <source>
        <dbReference type="SAM" id="Phobius"/>
    </source>
</evidence>
<dbReference type="RefSeq" id="WP_160920006.1">
    <property type="nucleotide sequence ID" value="NZ_WMEY01000004.1"/>
</dbReference>
<dbReference type="Proteomes" id="UP000447833">
    <property type="component" value="Unassembled WGS sequence"/>
</dbReference>
<name>A0A845F1A3_9BACL</name>
<proteinExistence type="predicted"/>
<gene>
    <name evidence="2" type="ORF">GLW07_14525</name>
</gene>
<keyword evidence="1" id="KW-0472">Membrane</keyword>